<dbReference type="PANTHER" id="PTHR46696">
    <property type="entry name" value="P450, PUTATIVE (EUROFUNG)-RELATED"/>
    <property type="match status" value="1"/>
</dbReference>
<dbReference type="EC" id="1.14.-.-" evidence="3"/>
<dbReference type="PROSITE" id="PS00086">
    <property type="entry name" value="CYTOCHROME_P450"/>
    <property type="match status" value="1"/>
</dbReference>
<dbReference type="EMBL" id="CAIE01000022">
    <property type="protein sequence ID" value="CCH17916.1"/>
    <property type="molecule type" value="Genomic_DNA"/>
</dbReference>
<evidence type="ECO:0000313" key="3">
    <source>
        <dbReference type="EMBL" id="CCH17916.1"/>
    </source>
</evidence>
<keyword evidence="2" id="KW-0408">Iron</keyword>
<dbReference type="Proteomes" id="UP000003448">
    <property type="component" value="Unassembled WGS sequence"/>
</dbReference>
<keyword evidence="2 3" id="KW-0560">Oxidoreductase</keyword>
<keyword evidence="2" id="KW-0503">Monooxygenase</keyword>
<dbReference type="InterPro" id="IPR001128">
    <property type="entry name" value="Cyt_P450"/>
</dbReference>
<dbReference type="PRINTS" id="PR00359">
    <property type="entry name" value="BP450"/>
</dbReference>
<gene>
    <name evidence="3" type="ORF">MILUP08_42847</name>
</gene>
<name>I0L269_9ACTN</name>
<protein>
    <submittedName>
        <fullName evidence="3">Cytochrome P-450 hydroxylase</fullName>
        <ecNumber evidence="3">1.14.-.-</ecNumber>
    </submittedName>
</protein>
<keyword evidence="4" id="KW-1185">Reference proteome</keyword>
<dbReference type="GO" id="GO:0005506">
    <property type="term" value="F:iron ion binding"/>
    <property type="evidence" value="ECO:0007669"/>
    <property type="project" value="InterPro"/>
</dbReference>
<organism evidence="3 4">
    <name type="scientific">Micromonospora lupini str. Lupac 08</name>
    <dbReference type="NCBI Taxonomy" id="1150864"/>
    <lineage>
        <taxon>Bacteria</taxon>
        <taxon>Bacillati</taxon>
        <taxon>Actinomycetota</taxon>
        <taxon>Actinomycetes</taxon>
        <taxon>Micromonosporales</taxon>
        <taxon>Micromonosporaceae</taxon>
        <taxon>Micromonospora</taxon>
    </lineage>
</organism>
<comment type="similarity">
    <text evidence="1 2">Belongs to the cytochrome P450 family.</text>
</comment>
<dbReference type="Gene3D" id="1.10.630.10">
    <property type="entry name" value="Cytochrome P450"/>
    <property type="match status" value="1"/>
</dbReference>
<comment type="caution">
    <text evidence="3">The sequence shown here is derived from an EMBL/GenBank/DDBJ whole genome shotgun (WGS) entry which is preliminary data.</text>
</comment>
<dbReference type="GO" id="GO:0006707">
    <property type="term" value="P:cholesterol catabolic process"/>
    <property type="evidence" value="ECO:0007669"/>
    <property type="project" value="TreeGrafter"/>
</dbReference>
<sequence length="399" mass="42963">MTAPARAGADRDFGTPAFQLDPYPVYAALRAQGHLVHSTVHRTWFATDHAAAGAVLRDRRSSVESPFRATRVLFGRTVTDVEGEEHVRLRALTNRSFSASMIPGYLDDLVPAAVRGVLDDLDAAAGDGPADYVTGFANAVPIRVMSRIIGLRPADVPQFQSCSDAVIAFIDSADPVRRRAAVAAWARMRALLHSRVAELRPAPDDSVIGQLLSSAAEGADVDDDEIVRQVGLLIPAAIDTSNRLIANVLHTLCARPELMAQVAEDGNLVEAVVDETLRYEAPIHSTIRIWGGGELLGQDIPKGSLLTVLLGSANRDPAVFPDPDTFDPGRPGNQRLLSFGAGRHQCMGRRMALAEVTTALRLLLERRPGLRFADATPSPVQGLSFRSPATLRLAFGRRP</sequence>
<dbReference type="SUPFAM" id="SSF48264">
    <property type="entry name" value="Cytochrome P450"/>
    <property type="match status" value="1"/>
</dbReference>
<evidence type="ECO:0000313" key="4">
    <source>
        <dbReference type="Proteomes" id="UP000003448"/>
    </source>
</evidence>
<dbReference type="GO" id="GO:0020037">
    <property type="term" value="F:heme binding"/>
    <property type="evidence" value="ECO:0007669"/>
    <property type="project" value="InterPro"/>
</dbReference>
<dbReference type="GO" id="GO:0036199">
    <property type="term" value="F:cholest-4-en-3-one 26-monooxygenase activity"/>
    <property type="evidence" value="ECO:0007669"/>
    <property type="project" value="TreeGrafter"/>
</dbReference>
<dbReference type="InterPro" id="IPR036396">
    <property type="entry name" value="Cyt_P450_sf"/>
</dbReference>
<evidence type="ECO:0000256" key="1">
    <source>
        <dbReference type="ARBA" id="ARBA00010617"/>
    </source>
</evidence>
<dbReference type="Pfam" id="PF00067">
    <property type="entry name" value="p450"/>
    <property type="match status" value="1"/>
</dbReference>
<dbReference type="PANTHER" id="PTHR46696:SF4">
    <property type="entry name" value="BIOTIN BIOSYNTHESIS CYTOCHROME P450"/>
    <property type="match status" value="1"/>
</dbReference>
<evidence type="ECO:0000256" key="2">
    <source>
        <dbReference type="RuleBase" id="RU000461"/>
    </source>
</evidence>
<dbReference type="STRING" id="1150864.MILUP08_42847"/>
<accession>I0L269</accession>
<proteinExistence type="inferred from homology"/>
<keyword evidence="2" id="KW-0349">Heme</keyword>
<keyword evidence="2" id="KW-0479">Metal-binding</keyword>
<dbReference type="RefSeq" id="WP_007458941.1">
    <property type="nucleotide sequence ID" value="NZ_HF570108.1"/>
</dbReference>
<dbReference type="OrthoDB" id="5006855at2"/>
<dbReference type="InterPro" id="IPR017972">
    <property type="entry name" value="Cyt_P450_CS"/>
</dbReference>
<dbReference type="GO" id="GO:0008395">
    <property type="term" value="F:steroid hydroxylase activity"/>
    <property type="evidence" value="ECO:0007669"/>
    <property type="project" value="TreeGrafter"/>
</dbReference>
<dbReference type="InterPro" id="IPR002397">
    <property type="entry name" value="Cyt_P450_B"/>
</dbReference>
<dbReference type="eggNOG" id="COG2124">
    <property type="taxonomic scope" value="Bacteria"/>
</dbReference>
<reference evidence="4" key="1">
    <citation type="journal article" date="2012" name="J. Bacteriol.">
        <title>Genome Sequence of Micromonospora lupini Lupac 08, Isolated from Root Nodules of Lupinus angustifolius.</title>
        <authorList>
            <person name="Alonso-Vega P."/>
            <person name="Normand P."/>
            <person name="Bacigalupe R."/>
            <person name="Pujic P."/>
            <person name="Lajus A."/>
            <person name="Vallenet D."/>
            <person name="Carro L."/>
            <person name="Coll P."/>
            <person name="Trujillo M.E."/>
        </authorList>
    </citation>
    <scope>NUCLEOTIDE SEQUENCE [LARGE SCALE GENOMIC DNA]</scope>
    <source>
        <strain evidence="4">Lupac 08</strain>
    </source>
</reference>
<dbReference type="AlphaFoldDB" id="I0L269"/>